<dbReference type="Gene3D" id="2.60.40.2030">
    <property type="match status" value="1"/>
</dbReference>
<dbReference type="PANTHER" id="PTHR11878">
    <property type="entry name" value="SODIUM/CALCIUM EXCHANGER"/>
    <property type="match status" value="1"/>
</dbReference>
<sequence>MKKLINKLFMAGAMLSAMTFNACTEPESNVFEGPYYVRFSTSSAVVSEAEEGETITNNISVHLVGPAQASDVTVAYEISGSAESGSDYILANAGTVTIPAGEHFATISITTVNNDIAESTETIELSLTSVDGANLRVGQDDNGMLGANFTLTINDDDCPIVIASSYTVSFTDPSWAAEYDRGSVSVTDNGDGTYSIENVWGDFVAFATGEASYEGSFPYPITFTVDASGNVTVPAVDGDWKGGGAGKVDACNGVITIVLQETLFGSAFPVTVVLSE</sequence>
<evidence type="ECO:0000256" key="4">
    <source>
        <dbReference type="ARBA" id="ARBA00023065"/>
    </source>
</evidence>
<evidence type="ECO:0000256" key="1">
    <source>
        <dbReference type="ARBA" id="ARBA00022729"/>
    </source>
</evidence>
<dbReference type="Proteomes" id="UP001500298">
    <property type="component" value="Unassembled WGS sequence"/>
</dbReference>
<feature type="domain" description="Calx-beta" evidence="6">
    <location>
        <begin position="37"/>
        <end position="135"/>
    </location>
</feature>
<keyword evidence="1 5" id="KW-0732">Signal</keyword>
<protein>
    <recommendedName>
        <fullName evidence="6">Calx-beta domain-containing protein</fullName>
    </recommendedName>
</protein>
<dbReference type="InterPro" id="IPR038081">
    <property type="entry name" value="CalX-like_sf"/>
</dbReference>
<evidence type="ECO:0000256" key="2">
    <source>
        <dbReference type="ARBA" id="ARBA00022737"/>
    </source>
</evidence>
<dbReference type="InterPro" id="IPR003644">
    <property type="entry name" value="Calx_beta"/>
</dbReference>
<comment type="caution">
    <text evidence="7">The sequence shown here is derived from an EMBL/GenBank/DDBJ whole genome shotgun (WGS) entry which is preliminary data.</text>
</comment>
<keyword evidence="2" id="KW-0677">Repeat</keyword>
<evidence type="ECO:0000259" key="6">
    <source>
        <dbReference type="Pfam" id="PF03160"/>
    </source>
</evidence>
<keyword evidence="3" id="KW-0106">Calcium</keyword>
<reference evidence="8" key="1">
    <citation type="journal article" date="2019" name="Int. J. Syst. Evol. Microbiol.">
        <title>The Global Catalogue of Microorganisms (GCM) 10K type strain sequencing project: providing services to taxonomists for standard genome sequencing and annotation.</title>
        <authorList>
            <consortium name="The Broad Institute Genomics Platform"/>
            <consortium name="The Broad Institute Genome Sequencing Center for Infectious Disease"/>
            <person name="Wu L."/>
            <person name="Ma J."/>
        </authorList>
    </citation>
    <scope>NUCLEOTIDE SEQUENCE [LARGE SCALE GENOMIC DNA]</scope>
    <source>
        <strain evidence="8">JCM 18326</strain>
    </source>
</reference>
<evidence type="ECO:0000313" key="8">
    <source>
        <dbReference type="Proteomes" id="UP001500298"/>
    </source>
</evidence>
<keyword evidence="4" id="KW-0813">Transport</keyword>
<dbReference type="InterPro" id="IPR051171">
    <property type="entry name" value="CaCA"/>
</dbReference>
<organism evidence="7 8">
    <name type="scientific">Algivirga pacifica</name>
    <dbReference type="NCBI Taxonomy" id="1162670"/>
    <lineage>
        <taxon>Bacteria</taxon>
        <taxon>Pseudomonadati</taxon>
        <taxon>Bacteroidota</taxon>
        <taxon>Cytophagia</taxon>
        <taxon>Cytophagales</taxon>
        <taxon>Flammeovirgaceae</taxon>
        <taxon>Algivirga</taxon>
    </lineage>
</organism>
<feature type="chain" id="PRO_5046571392" description="Calx-beta domain-containing protein" evidence="5">
    <location>
        <begin position="23"/>
        <end position="276"/>
    </location>
</feature>
<dbReference type="RefSeq" id="WP_345374731.1">
    <property type="nucleotide sequence ID" value="NZ_BAABJX010000062.1"/>
</dbReference>
<evidence type="ECO:0000313" key="7">
    <source>
        <dbReference type="EMBL" id="GAA4849682.1"/>
    </source>
</evidence>
<keyword evidence="4" id="KW-0406">Ion transport</keyword>
<proteinExistence type="predicted"/>
<name>A0ABP9DKL2_9BACT</name>
<evidence type="ECO:0000256" key="3">
    <source>
        <dbReference type="ARBA" id="ARBA00022837"/>
    </source>
</evidence>
<dbReference type="SUPFAM" id="SSF141072">
    <property type="entry name" value="CalX-like"/>
    <property type="match status" value="1"/>
</dbReference>
<dbReference type="EMBL" id="BAABJX010000062">
    <property type="protein sequence ID" value="GAA4849682.1"/>
    <property type="molecule type" value="Genomic_DNA"/>
</dbReference>
<dbReference type="Pfam" id="PF03160">
    <property type="entry name" value="Calx-beta"/>
    <property type="match status" value="1"/>
</dbReference>
<feature type="signal peptide" evidence="5">
    <location>
        <begin position="1"/>
        <end position="22"/>
    </location>
</feature>
<keyword evidence="8" id="KW-1185">Reference proteome</keyword>
<accession>A0ABP9DKL2</accession>
<gene>
    <name evidence="7" type="ORF">GCM10023331_37970</name>
</gene>
<dbReference type="PANTHER" id="PTHR11878:SF65">
    <property type="entry name" value="NA_CA-EXCHANGE PROTEIN, ISOFORM G"/>
    <property type="match status" value="1"/>
</dbReference>
<evidence type="ECO:0000256" key="5">
    <source>
        <dbReference type="SAM" id="SignalP"/>
    </source>
</evidence>